<evidence type="ECO:0000256" key="1">
    <source>
        <dbReference type="SAM" id="Phobius"/>
    </source>
</evidence>
<dbReference type="KEGG" id="vpy:HZI73_00195"/>
<accession>A0A8J8MFV0</accession>
<keyword evidence="1" id="KW-0812">Transmembrane</keyword>
<dbReference type="NCBIfam" id="TIGR02893">
    <property type="entry name" value="spore_yabQ"/>
    <property type="match status" value="1"/>
</dbReference>
<proteinExistence type="predicted"/>
<organism evidence="2 3">
    <name type="scientific">Vallitalea pronyensis</name>
    <dbReference type="NCBI Taxonomy" id="1348613"/>
    <lineage>
        <taxon>Bacteria</taxon>
        <taxon>Bacillati</taxon>
        <taxon>Bacillota</taxon>
        <taxon>Clostridia</taxon>
        <taxon>Lachnospirales</taxon>
        <taxon>Vallitaleaceae</taxon>
        <taxon>Vallitalea</taxon>
    </lineage>
</organism>
<keyword evidence="3" id="KW-1185">Reference proteome</keyword>
<sequence>MNNFVSTQGINFLLAILNGVFLGFLYDLIRVFRRMVKHPRWLVSLQDFIYWVVSSFIIFLEIFHHNDGSLRGFLCLGVVLGLTLYFLLVSKLVLCVFMKIYHVIVKIVKGILHILWLPIRLLLKPITFLGKKLYKRLKKFGKWLIIKYKKVKRSLKIIRKKK</sequence>
<feature type="transmembrane region" description="Helical" evidence="1">
    <location>
        <begin position="41"/>
        <end position="63"/>
    </location>
</feature>
<dbReference type="EMBL" id="CP058649">
    <property type="protein sequence ID" value="QUI20824.1"/>
    <property type="molecule type" value="Genomic_DNA"/>
</dbReference>
<dbReference type="Pfam" id="PF09578">
    <property type="entry name" value="Spore_YabQ"/>
    <property type="match status" value="1"/>
</dbReference>
<keyword evidence="1" id="KW-1133">Transmembrane helix</keyword>
<dbReference type="Proteomes" id="UP000683246">
    <property type="component" value="Chromosome"/>
</dbReference>
<feature type="transmembrane region" description="Helical" evidence="1">
    <location>
        <begin position="12"/>
        <end position="29"/>
    </location>
</feature>
<feature type="transmembrane region" description="Helical" evidence="1">
    <location>
        <begin position="69"/>
        <end position="88"/>
    </location>
</feature>
<evidence type="ECO:0000313" key="3">
    <source>
        <dbReference type="Proteomes" id="UP000683246"/>
    </source>
</evidence>
<gene>
    <name evidence="2" type="ORF">HZI73_00195</name>
</gene>
<dbReference type="AlphaFoldDB" id="A0A8J8MFV0"/>
<name>A0A8J8MFV0_9FIRM</name>
<keyword evidence="1" id="KW-0472">Membrane</keyword>
<reference evidence="2" key="1">
    <citation type="submission" date="2020-07" db="EMBL/GenBank/DDBJ databases">
        <title>Vallitalea pronyensis genome.</title>
        <authorList>
            <person name="Postec A."/>
        </authorList>
    </citation>
    <scope>NUCLEOTIDE SEQUENCE</scope>
    <source>
        <strain evidence="2">FatNI3</strain>
    </source>
</reference>
<evidence type="ECO:0000313" key="2">
    <source>
        <dbReference type="EMBL" id="QUI20824.1"/>
    </source>
</evidence>
<protein>
    <submittedName>
        <fullName evidence="2">Spore cortex biosynthesis protein YabQ</fullName>
    </submittedName>
</protein>
<dbReference type="InterPro" id="IPR019074">
    <property type="entry name" value="YabQ"/>
</dbReference>
<dbReference type="RefSeq" id="WP_212696282.1">
    <property type="nucleotide sequence ID" value="NZ_CP058649.1"/>
</dbReference>